<dbReference type="VEuPathDB" id="MicrosporidiaDB:G9O61_00g005220"/>
<feature type="domain" description="AMP-dependent synthetase/ligase" evidence="1">
    <location>
        <begin position="39"/>
        <end position="452"/>
    </location>
</feature>
<gene>
    <name evidence="2" type="ORF">AAJ76_700015829</name>
</gene>
<dbReference type="InterPro" id="IPR020845">
    <property type="entry name" value="AMP-binding_CS"/>
</dbReference>
<dbReference type="GO" id="GO:0004467">
    <property type="term" value="F:long-chain fatty acid-CoA ligase activity"/>
    <property type="evidence" value="ECO:0007669"/>
    <property type="project" value="TreeGrafter"/>
</dbReference>
<organism evidence="2 3">
    <name type="scientific">Vairimorpha ceranae</name>
    <dbReference type="NCBI Taxonomy" id="40302"/>
    <lineage>
        <taxon>Eukaryota</taxon>
        <taxon>Fungi</taxon>
        <taxon>Fungi incertae sedis</taxon>
        <taxon>Microsporidia</taxon>
        <taxon>Nosematidae</taxon>
        <taxon>Vairimorpha</taxon>
    </lineage>
</organism>
<name>A0A0F9WTA3_9MICR</name>
<reference evidence="2 3" key="1">
    <citation type="journal article" date="2015" name="Environ. Microbiol.">
        <title>Genome analyses suggest the presence of polyploidy and recent human-driven expansions in eight global populations of the honeybee pathogen Nosema ceranae.</title>
        <authorList>
            <person name="Pelin A."/>
            <person name="Selman M."/>
            <person name="Aris-Brosou S."/>
            <person name="Farinelli L."/>
            <person name="Corradi N."/>
        </authorList>
    </citation>
    <scope>NUCLEOTIDE SEQUENCE [LARGE SCALE GENOMIC DNA]</scope>
    <source>
        <strain evidence="2 3">PA08 1199</strain>
    </source>
</reference>
<dbReference type="SMR" id="A0A0F9WTA3"/>
<dbReference type="SUPFAM" id="SSF56801">
    <property type="entry name" value="Acetyl-CoA synthetase-like"/>
    <property type="match status" value="1"/>
</dbReference>
<accession>A0A0F9WTA3</accession>
<dbReference type="InterPro" id="IPR000873">
    <property type="entry name" value="AMP-dep_synth/lig_dom"/>
</dbReference>
<dbReference type="GO" id="GO:0016020">
    <property type="term" value="C:membrane"/>
    <property type="evidence" value="ECO:0007669"/>
    <property type="project" value="TreeGrafter"/>
</dbReference>
<dbReference type="VEuPathDB" id="MicrosporidiaDB:AAJ76_700015829"/>
<sequence length="611" mass="69387">MEKRTNKNKFGEISHTNFLENIECLQNGSKTLLEVFSSTCQKYENKNFLGTIKDNKLIWQTFSEINIKIQKLSTFLNSILQENAIFGIFSVNRYEWIVSELAGYMSNCINCPLYSTFGPDAVNLIINETEMTVCCVSGDKAESLLDILLSSKKHFLKDIIIFDDDFNRENEFLDLEINVHYISQIFLETEINLRSNKLDLNSLATICYTSGTSGIPKGVQITHKNFIANISAFFRGQTKNEMYRVSDSEVYLSYLPLAHIMERIVVHVITSVGGSIGFYRGNPKKIESDYLIVRPTFIIAVPRVLNIFKQKIEEGVAERGKLSKFIFNIALKIKMWLQCRGSVKCWPLDSLIFNKISNKFGGRIKACLCGSAALSHNVLTFLKATMSMRIFQGYGQTETTGATTLCPLDGDNFDNVGIPYPSCKIKLSPVDGHDKYSGELLVKGDNVTKGYFKRPELNAELFTEDNWLKTGDIARFYNGVFKIIGRTKDRFKTGHGEYIEPEKIETLLTGGLIQDIIITTLKGYDKLLALVVCEKEGIQEKEVLDYLIKKGNKLVDDKKMNRYEIPSHIILLKKGFDTFDGGKLLSPTAKKIRVKIEKFFYEDIKRALSKK</sequence>
<evidence type="ECO:0000313" key="2">
    <source>
        <dbReference type="EMBL" id="KKO76053.1"/>
    </source>
</evidence>
<dbReference type="GeneID" id="36321219"/>
<dbReference type="PANTHER" id="PTHR43272">
    <property type="entry name" value="LONG-CHAIN-FATTY-ACID--COA LIGASE"/>
    <property type="match status" value="1"/>
</dbReference>
<comment type="caution">
    <text evidence="2">The sequence shown here is derived from an EMBL/GenBank/DDBJ whole genome shotgun (WGS) entry which is preliminary data.</text>
</comment>
<dbReference type="Pfam" id="PF00501">
    <property type="entry name" value="AMP-binding"/>
    <property type="match status" value="1"/>
</dbReference>
<dbReference type="RefSeq" id="XP_024331795.1">
    <property type="nucleotide sequence ID" value="XM_024476267.1"/>
</dbReference>
<dbReference type="GO" id="GO:0005783">
    <property type="term" value="C:endoplasmic reticulum"/>
    <property type="evidence" value="ECO:0007669"/>
    <property type="project" value="TreeGrafter"/>
</dbReference>
<dbReference type="InterPro" id="IPR042099">
    <property type="entry name" value="ANL_N_sf"/>
</dbReference>
<dbReference type="OrthoDB" id="1700726at2759"/>
<dbReference type="AlphaFoldDB" id="A0A0F9WTA3"/>
<keyword evidence="2" id="KW-0436">Ligase</keyword>
<dbReference type="VEuPathDB" id="MicrosporidiaDB:NCER_101315"/>
<dbReference type="Proteomes" id="UP000034350">
    <property type="component" value="Unassembled WGS sequence"/>
</dbReference>
<protein>
    <submittedName>
        <fullName evidence="2">Long chain fatty acid ligase</fullName>
    </submittedName>
</protein>
<dbReference type="Gene3D" id="3.40.50.12780">
    <property type="entry name" value="N-terminal domain of ligase-like"/>
    <property type="match status" value="1"/>
</dbReference>
<evidence type="ECO:0000259" key="1">
    <source>
        <dbReference type="Pfam" id="PF00501"/>
    </source>
</evidence>
<keyword evidence="3" id="KW-1185">Reference proteome</keyword>
<proteinExistence type="predicted"/>
<evidence type="ECO:0000313" key="3">
    <source>
        <dbReference type="Proteomes" id="UP000034350"/>
    </source>
</evidence>
<dbReference type="EMBL" id="JPQZ01000007">
    <property type="protein sequence ID" value="KKO76053.1"/>
    <property type="molecule type" value="Genomic_DNA"/>
</dbReference>
<dbReference type="PANTHER" id="PTHR43272:SF107">
    <property type="entry name" value="LONG-CHAIN-FATTY-ACID--COA LIGASE 5"/>
    <property type="match status" value="1"/>
</dbReference>
<dbReference type="PROSITE" id="PS00455">
    <property type="entry name" value="AMP_BINDING"/>
    <property type="match status" value="1"/>
</dbReference>